<evidence type="ECO:0000313" key="1">
    <source>
        <dbReference type="EMBL" id="KAL0631298.1"/>
    </source>
</evidence>
<evidence type="ECO:0000313" key="2">
    <source>
        <dbReference type="Proteomes" id="UP001447188"/>
    </source>
</evidence>
<dbReference type="InterPro" id="IPR013950">
    <property type="entry name" value="Mis14/Nsl1"/>
</dbReference>
<reference evidence="1 2" key="1">
    <citation type="submission" date="2024-02" db="EMBL/GenBank/DDBJ databases">
        <title>Discinaceae phylogenomics.</title>
        <authorList>
            <person name="Dirks A.C."/>
            <person name="James T.Y."/>
        </authorList>
    </citation>
    <scope>NUCLEOTIDE SEQUENCE [LARGE SCALE GENOMIC DNA]</scope>
    <source>
        <strain evidence="1 2">ACD0624</strain>
    </source>
</reference>
<gene>
    <name evidence="1" type="ORF">Q9L58_009829</name>
</gene>
<dbReference type="Proteomes" id="UP001447188">
    <property type="component" value="Unassembled WGS sequence"/>
</dbReference>
<keyword evidence="2" id="KW-1185">Reference proteome</keyword>
<sequence length="195" mass="22414">METNRMRKIEVQSPEDIRFLIEGLSRAARAKIDLHLPPGAVDRDDELRKRVEDMVMEVRHSIAVNGMDAGPVESYMKKDSTEEFEPYDRKLHDRMKSLHTELEIETLRVSQLRREAPAEATKIYEAQLIKEFEGDERILAEIAKKIEVGDRAGDLGIKPLERKQDTEGEYAMSVEVLKGLQTVSFTHCERTLVAY</sequence>
<dbReference type="PANTHER" id="PTHR31749">
    <property type="entry name" value="KINETOCHORE-ASSOCIATED PROTEIN NSL1 HOMOLOG"/>
    <property type="match status" value="1"/>
</dbReference>
<proteinExistence type="predicted"/>
<organism evidence="1 2">
    <name type="scientific">Discina gigas</name>
    <dbReference type="NCBI Taxonomy" id="1032678"/>
    <lineage>
        <taxon>Eukaryota</taxon>
        <taxon>Fungi</taxon>
        <taxon>Dikarya</taxon>
        <taxon>Ascomycota</taxon>
        <taxon>Pezizomycotina</taxon>
        <taxon>Pezizomycetes</taxon>
        <taxon>Pezizales</taxon>
        <taxon>Discinaceae</taxon>
        <taxon>Discina</taxon>
    </lineage>
</organism>
<protein>
    <submittedName>
        <fullName evidence="1">Uncharacterized protein</fullName>
    </submittedName>
</protein>
<dbReference type="Pfam" id="PF08641">
    <property type="entry name" value="Mis14"/>
    <property type="match status" value="1"/>
</dbReference>
<comment type="caution">
    <text evidence="1">The sequence shown here is derived from an EMBL/GenBank/DDBJ whole genome shotgun (WGS) entry which is preliminary data.</text>
</comment>
<dbReference type="PANTHER" id="PTHR31749:SF3">
    <property type="entry name" value="KINETOCHORE-ASSOCIATED PROTEIN NSL1 HOMOLOG"/>
    <property type="match status" value="1"/>
</dbReference>
<dbReference type="EMBL" id="JBBBZM010000268">
    <property type="protein sequence ID" value="KAL0631298.1"/>
    <property type="molecule type" value="Genomic_DNA"/>
</dbReference>
<accession>A0ABR3G646</accession>
<name>A0ABR3G646_9PEZI</name>